<dbReference type="InterPro" id="IPR011989">
    <property type="entry name" value="ARM-like"/>
</dbReference>
<keyword evidence="2" id="KW-1185">Reference proteome</keyword>
<protein>
    <submittedName>
        <fullName evidence="1">Uncharacterized protein</fullName>
    </submittedName>
</protein>
<dbReference type="InterPro" id="IPR027417">
    <property type="entry name" value="P-loop_NTPase"/>
</dbReference>
<dbReference type="InterPro" id="IPR016024">
    <property type="entry name" value="ARM-type_fold"/>
</dbReference>
<dbReference type="SUPFAM" id="SSF48371">
    <property type="entry name" value="ARM repeat"/>
    <property type="match status" value="1"/>
</dbReference>
<name>A0A7W9T6K4_9BACT</name>
<organism evidence="1 2">
    <name type="scientific">Hymenobacter luteus</name>
    <dbReference type="NCBI Taxonomy" id="1411122"/>
    <lineage>
        <taxon>Bacteria</taxon>
        <taxon>Pseudomonadati</taxon>
        <taxon>Bacteroidota</taxon>
        <taxon>Cytophagia</taxon>
        <taxon>Cytophagales</taxon>
        <taxon>Hymenobacteraceae</taxon>
        <taxon>Hymenobacter</taxon>
    </lineage>
</organism>
<dbReference type="Proteomes" id="UP000532746">
    <property type="component" value="Unassembled WGS sequence"/>
</dbReference>
<dbReference type="RefSeq" id="WP_183405489.1">
    <property type="nucleotide sequence ID" value="NZ_JACHGG010000011.1"/>
</dbReference>
<comment type="caution">
    <text evidence="1">The sequence shown here is derived from an EMBL/GenBank/DDBJ whole genome shotgun (WGS) entry which is preliminary data.</text>
</comment>
<dbReference type="EMBL" id="JACHGG010000011">
    <property type="protein sequence ID" value="MBB6061354.1"/>
    <property type="molecule type" value="Genomic_DNA"/>
</dbReference>
<evidence type="ECO:0000313" key="1">
    <source>
        <dbReference type="EMBL" id="MBB6061354.1"/>
    </source>
</evidence>
<proteinExistence type="predicted"/>
<gene>
    <name evidence="1" type="ORF">HNQ93_004233</name>
</gene>
<sequence length="1579" mass="171872">MSGRATFSGTSFQSEVAACIAGLLLTERPLSRLGGNLPGTPQKIYAEIPAGGVDDIVVDTDVGQIYIQAKNTVPLSNSAAGELASVAEQFVRQFRAGVLENGTQRPLVPARDRLVLAVGTGATGTIKEHLQEVLDRNRTGAATGLPANQQHALDVFTGLLDAAWLAQAGTAITAAQRQALLAVCSVIVVGSSEHQLVTEALLSVVAPGLEDTLLILLDHWAHQAARQGTGGDAAAIRLVLNGRIQLTEPPSFRQDVARLSTYSAATLAELARFTAIEVVEGPITVSRPVVNHVVDAALGGSLAITGEPGAGKSAILHAAASILGQQHPVFCFKVENGPGTLDELRREIGLTHPLLEVLGQVPGPRPAFLLLDALDASRSNQAETTYKKLLREVAALPGWHVVASVRTFDLRVGKEWQQLFHGLPPMPQHADRSFGRVRHLHIGLLDAGERADLARQSPSLHTALTAGGPKMEALALNPFNLALLADLLRGGTPPESLAGVSTQGQLLDRYWQERVGDSTPVIVGLTRLVEQMLDAKALTIAQGRIDAATATAVDELQENGVLLLEQPRRVLGFRHHVLFDYAVACLALLPDVASARAQLVKSKGAGLLLAPSLNYWVDGLKHNSGLSADEFWGVIGTLVADEGMDPIVRVEVARLSVETVQADEDLTGLVRVFNQGDAAATRSLRHFVVALVIKAKSHQPFQAGPWAQVVAELRAGADQLGLHQTLVETLLNGNPTADALPLLSQAARQIMTSVMTAAFLNRWQVRSTIASVVRTYGTNPAASQLLLTQLLEPERFRRYGHVEIPALAEHLVLLAGQDEALSVQLVYCVFGPHEFRHDQATPMVSSFILRMQSNAAQDFELARHEVEKHFAALLAAYPRTAVRVLAAALRGARDRKEWSSPEPRVENLTVGTTSYRFEDDSSAYWAHDLETSRSDDHAEMYQRFLQWIPGVQDPALLADMPGLLLEHTGAAIVWRTLFEAGARQPQLLGRQLWVAASSPLVLQCQSTRKSAIELLQVLYPLVPSEARHEAERAWLAWGFADFTEPEWMRTSVIGTVLQTLGAPQLATDEAREFLQVAIASGEALVNSKPLEIHSTFIEREPFEAENNAGTATADSVPGLARAVHYTQQAVRAAPTEETLRHLQEALLAFDAALSPAGALPEAEAAAVLAEGLGVLLAYAPAAATSYPEALTRLLELTHHPEPLAEPSTEEDFAQSVAWGYSAARIEAAKALAQLLEISSLWPLIQDRVEDLLLRDPHPAVRFALITALYKLSWHNTEATWELAEKFAEQEINPQVIHHATAVLRNLAHEDAARLEPLLLNLLAKAGGPGEGSRIMVDLLLRLALERQLPASQAQLREWVSAYSAHKKQLGSVMAVLRAYLSMGYDRAQDPQEDAIRQRSQALMQELVDAVEPAVRNWTSDNHQPTEEEEAAHWIFNELAGQLFYAIGHDLPENIGTLEAKRQCLTEYAPFISRFATLGTPGTVHHMLDILLKFVAVNPTQCFDLFAEAMLRTTGVAKYEYESQGAKRFVELVEEYLADHRALFAQEDRRTKLVDCLAIFSDAGWPEAWQLFQQLPDLFR</sequence>
<dbReference type="Gene3D" id="1.25.10.10">
    <property type="entry name" value="Leucine-rich Repeat Variant"/>
    <property type="match status" value="1"/>
</dbReference>
<evidence type="ECO:0000313" key="2">
    <source>
        <dbReference type="Proteomes" id="UP000532746"/>
    </source>
</evidence>
<dbReference type="SUPFAM" id="SSF52540">
    <property type="entry name" value="P-loop containing nucleoside triphosphate hydrolases"/>
    <property type="match status" value="1"/>
</dbReference>
<reference evidence="1 2" key="1">
    <citation type="submission" date="2020-08" db="EMBL/GenBank/DDBJ databases">
        <title>Genomic Encyclopedia of Type Strains, Phase IV (KMG-IV): sequencing the most valuable type-strain genomes for metagenomic binning, comparative biology and taxonomic classification.</title>
        <authorList>
            <person name="Goeker M."/>
        </authorList>
    </citation>
    <scope>NUCLEOTIDE SEQUENCE [LARGE SCALE GENOMIC DNA]</scope>
    <source>
        <strain evidence="1 2">DSM 26718</strain>
    </source>
</reference>
<accession>A0A7W9T6K4</accession>